<protein>
    <submittedName>
        <fullName evidence="2">Low complexity, contains internal repeats QQVlQQDVAQLQAG domain protein</fullName>
    </submittedName>
</protein>
<evidence type="ECO:0000313" key="2">
    <source>
        <dbReference type="EMBL" id="KJE27981.1"/>
    </source>
</evidence>
<dbReference type="Proteomes" id="UP000032522">
    <property type="component" value="Unassembled WGS sequence"/>
</dbReference>
<evidence type="ECO:0000256" key="1">
    <source>
        <dbReference type="SAM" id="MobiDB-lite"/>
    </source>
</evidence>
<comment type="caution">
    <text evidence="2">The sequence shown here is derived from an EMBL/GenBank/DDBJ whole genome shotgun (WGS) entry which is preliminary data.</text>
</comment>
<sequence>MSQELRDLLRSVLKEELEPIRDRLDRVEQTQQKLSSDVGQIQKDVARL</sequence>
<dbReference type="EMBL" id="JYBP01000003">
    <property type="protein sequence ID" value="KJE27981.1"/>
    <property type="molecule type" value="Genomic_DNA"/>
</dbReference>
<evidence type="ECO:0000313" key="3">
    <source>
        <dbReference type="Proteomes" id="UP000032522"/>
    </source>
</evidence>
<name>A0A0D8BUY2_GEOKU</name>
<dbReference type="PATRIC" id="fig|1462.6.peg.3752"/>
<feature type="compositionally biased region" description="Polar residues" evidence="1">
    <location>
        <begin position="29"/>
        <end position="39"/>
    </location>
</feature>
<feature type="region of interest" description="Disordered" evidence="1">
    <location>
        <begin position="25"/>
        <end position="48"/>
    </location>
</feature>
<accession>A0A0D8BUY2</accession>
<dbReference type="AlphaFoldDB" id="A0A0D8BUY2"/>
<organism evidence="2 3">
    <name type="scientific">Geobacillus kaustophilus</name>
    <dbReference type="NCBI Taxonomy" id="1462"/>
    <lineage>
        <taxon>Bacteria</taxon>
        <taxon>Bacillati</taxon>
        <taxon>Bacillota</taxon>
        <taxon>Bacilli</taxon>
        <taxon>Bacillales</taxon>
        <taxon>Anoxybacillaceae</taxon>
        <taxon>Geobacillus</taxon>
        <taxon>Geobacillus thermoleovorans group</taxon>
    </lineage>
</organism>
<proteinExistence type="predicted"/>
<gene>
    <name evidence="2" type="ORF">LG52_3408</name>
</gene>
<reference evidence="2 3" key="1">
    <citation type="submission" date="2015-01" db="EMBL/GenBank/DDBJ databases">
        <authorList>
            <person name="Filippidou S."/>
            <person name="Jeanneret N."/>
            <person name="Russel-Delif L."/>
            <person name="Junier T."/>
            <person name="Wunderlin T."/>
            <person name="Molina V."/>
            <person name="Johnson S.L."/>
            <person name="Davenport K.W."/>
            <person name="Chain P.S."/>
            <person name="Dorador C."/>
            <person name="Junier P."/>
        </authorList>
    </citation>
    <scope>NUCLEOTIDE SEQUENCE [LARGE SCALE GENOMIC DNA]</scope>
    <source>
        <strain evidence="2 3">Et7/4</strain>
    </source>
</reference>